<feature type="compositionally biased region" description="Polar residues" evidence="1">
    <location>
        <begin position="402"/>
        <end position="416"/>
    </location>
</feature>
<dbReference type="EMBL" id="JXXN02003218">
    <property type="protein sequence ID" value="THD21828.1"/>
    <property type="molecule type" value="Genomic_DNA"/>
</dbReference>
<feature type="region of interest" description="Disordered" evidence="1">
    <location>
        <begin position="228"/>
        <end position="283"/>
    </location>
</feature>
<feature type="compositionally biased region" description="Polar residues" evidence="1">
    <location>
        <begin position="627"/>
        <end position="638"/>
    </location>
</feature>
<feature type="region of interest" description="Disordered" evidence="1">
    <location>
        <begin position="103"/>
        <end position="127"/>
    </location>
</feature>
<feature type="compositionally biased region" description="Basic and acidic residues" evidence="1">
    <location>
        <begin position="145"/>
        <end position="154"/>
    </location>
</feature>
<feature type="compositionally biased region" description="Basic residues" evidence="1">
    <location>
        <begin position="423"/>
        <end position="449"/>
    </location>
</feature>
<protein>
    <submittedName>
        <fullName evidence="2">Uncharacterized protein</fullName>
    </submittedName>
</protein>
<accession>A0A4E0RKJ6</accession>
<evidence type="ECO:0000313" key="3">
    <source>
        <dbReference type="Proteomes" id="UP000230066"/>
    </source>
</evidence>
<gene>
    <name evidence="2" type="ORF">D915_007556</name>
</gene>
<feature type="compositionally biased region" description="Basic and acidic residues" evidence="1">
    <location>
        <begin position="245"/>
        <end position="254"/>
    </location>
</feature>
<feature type="compositionally biased region" description="Polar residues" evidence="1">
    <location>
        <begin position="106"/>
        <end position="115"/>
    </location>
</feature>
<comment type="caution">
    <text evidence="2">The sequence shown here is derived from an EMBL/GenBank/DDBJ whole genome shotgun (WGS) entry which is preliminary data.</text>
</comment>
<dbReference type="AlphaFoldDB" id="A0A4E0RKJ6"/>
<evidence type="ECO:0000256" key="1">
    <source>
        <dbReference type="SAM" id="MobiDB-lite"/>
    </source>
</evidence>
<feature type="region of interest" description="Disordered" evidence="1">
    <location>
        <begin position="624"/>
        <end position="644"/>
    </location>
</feature>
<feature type="compositionally biased region" description="Polar residues" evidence="1">
    <location>
        <begin position="255"/>
        <end position="265"/>
    </location>
</feature>
<feature type="region of interest" description="Disordered" evidence="1">
    <location>
        <begin position="394"/>
        <end position="470"/>
    </location>
</feature>
<keyword evidence="3" id="KW-1185">Reference proteome</keyword>
<sequence length="946" mass="106078">MLYFFTDIPIKAIELKKEKLETNSFPETKSTTSNKNSLQLEMNVLTKKPVLEKYLTQVKQAESETCGLSDKTTGICQITEDELPAKEDSVFDAVNHTTERTVKSPMAQTAESTSVVPPVTSDAENVSSSADCSYSASICSQLERAPHEGKRISRETAPSAEQGTSTFIETPRTSTYDAKLDDDEEDDSTYKRMTVRALLKKYERLTDELKRTNRTIDMLFLGRHAQGLSKSDTKSKTHLRNRKSRGCEWVDSKSTESTTTISQPSEEQHNEQDGCTKKVQEDPYLHPVPNRYEFMPNESKLHIGMMQYPEVLQSSNDPFAHRNSAPTQDGAIYSHNSGPIIMEGFAMPPSYHQPYAPECMDYSNDGNPSFPQNIFGMTFVPSVAPNTMPTNRYFRGCHRDGQSISRQSTGNSVKCFTSSSRSRSAHHSEHHSRHRTASRRKNRSHRPKHPNYFQKQTHAPHHHTHHHRAKSHCAPLSNVKCIHQNPLNSFVTDNTQYCMHPECPGHCGTHSIPYASLPSSFASAAPGGIYAQPIPLPTPFGPSLPPNTANWSYAPWPMAHIPLHAEQPHYYWPHTLPPPPPSNSFGLMENELFKNATTYSEAQQSSEIPLPNRSAYSVLPDAHSNEVRQTSPCTNKSVPSKPEPLKQYNISEYQPSLQTPPFKPYEAPNSSNQLVSHSGATMEPTVPDLVQVPAAFTGRTIPRSPVQRIQGNQPSTKQTPILVERFMNEHGVTKNQIGFTSETPERLSKLLTVPSNMCGDHSGAKDKGLMCDSNGRDRMQLAEIPTKLANKVMIPTKMTNAIQCPGIDSDTRTLDWASSVSKIWMESKIQSTGSLDKPTECELSQKQPQTAQSAIVSRANLTAEPVTPEEWKNVELRYDYLQKQKMILEGQISRLPKQSSVNKFSVKKEEEILMSHLTPIDRELSALRLLMRKRCSQARTMIKMKH</sequence>
<dbReference type="Proteomes" id="UP000230066">
    <property type="component" value="Unassembled WGS sequence"/>
</dbReference>
<evidence type="ECO:0000313" key="2">
    <source>
        <dbReference type="EMBL" id="THD21828.1"/>
    </source>
</evidence>
<organism evidence="2 3">
    <name type="scientific">Fasciola hepatica</name>
    <name type="common">Liver fluke</name>
    <dbReference type="NCBI Taxonomy" id="6192"/>
    <lineage>
        <taxon>Eukaryota</taxon>
        <taxon>Metazoa</taxon>
        <taxon>Spiralia</taxon>
        <taxon>Lophotrochozoa</taxon>
        <taxon>Platyhelminthes</taxon>
        <taxon>Trematoda</taxon>
        <taxon>Digenea</taxon>
        <taxon>Plagiorchiida</taxon>
        <taxon>Echinostomata</taxon>
        <taxon>Echinostomatoidea</taxon>
        <taxon>Fasciolidae</taxon>
        <taxon>Fasciola</taxon>
    </lineage>
</organism>
<feature type="compositionally biased region" description="Basic and acidic residues" evidence="1">
    <location>
        <begin position="266"/>
        <end position="283"/>
    </location>
</feature>
<reference evidence="2" key="1">
    <citation type="submission" date="2019-03" db="EMBL/GenBank/DDBJ databases">
        <title>Improved annotation for the trematode Fasciola hepatica.</title>
        <authorList>
            <person name="Choi Y.-J."/>
            <person name="Martin J."/>
            <person name="Mitreva M."/>
        </authorList>
    </citation>
    <scope>NUCLEOTIDE SEQUENCE [LARGE SCALE GENOMIC DNA]</scope>
</reference>
<name>A0A4E0RKJ6_FASHE</name>
<feature type="region of interest" description="Disordered" evidence="1">
    <location>
        <begin position="145"/>
        <end position="165"/>
    </location>
</feature>
<feature type="compositionally biased region" description="Basic residues" evidence="1">
    <location>
        <begin position="458"/>
        <end position="470"/>
    </location>
</feature>
<proteinExistence type="predicted"/>